<dbReference type="Gene3D" id="3.40.50.720">
    <property type="entry name" value="NAD(P)-binding Rossmann-like Domain"/>
    <property type="match status" value="1"/>
</dbReference>
<sequence>MEESKIHPNIIPLGRTLKNYTIGIIGGLGQIGSFFSSLFSSDEIRVLISDVSTSLTNSDLVIASDIVIISVPIDQTVNVINEIAADLTPEKLVIEMTSVKMEPTSALLKSSADIIGIHPMFNPSVGTITKQTMVMTPVRDRNDWLPIFQGYFEEKDVKLKITTPENHDQMMSLIQVLIHYNSISIGITMAKMGFDIHETLEYTSPIYRMELAMIGRIFAQNGRLYGSIPMHNPFTQKTLLEHKLTLEEMSKIILTKDLAGFMEKFQFASSFFENFKEKAMEESNQLIKHMVKLNDN</sequence>
<accession>A0ABY6HQN0</accession>
<dbReference type="PROSITE" id="PS51176">
    <property type="entry name" value="PDH_ADH"/>
    <property type="match status" value="1"/>
</dbReference>
<dbReference type="Pfam" id="PF02153">
    <property type="entry name" value="PDH_N"/>
    <property type="match status" value="1"/>
</dbReference>
<organism evidence="3 4">
    <name type="scientific">Candidatus Lokiarchaeum ossiferum</name>
    <dbReference type="NCBI Taxonomy" id="2951803"/>
    <lineage>
        <taxon>Archaea</taxon>
        <taxon>Promethearchaeati</taxon>
        <taxon>Promethearchaeota</taxon>
        <taxon>Promethearchaeia</taxon>
        <taxon>Promethearchaeales</taxon>
        <taxon>Promethearchaeaceae</taxon>
        <taxon>Candidatus Lokiarchaeum</taxon>
    </lineage>
</organism>
<dbReference type="InterPro" id="IPR008927">
    <property type="entry name" value="6-PGluconate_DH-like_C_sf"/>
</dbReference>
<dbReference type="Pfam" id="PF20463">
    <property type="entry name" value="PDH_C"/>
    <property type="match status" value="1"/>
</dbReference>
<dbReference type="SUPFAM" id="SSF48179">
    <property type="entry name" value="6-phosphogluconate dehydrogenase C-terminal domain-like"/>
    <property type="match status" value="1"/>
</dbReference>
<evidence type="ECO:0000256" key="1">
    <source>
        <dbReference type="ARBA" id="ARBA00023002"/>
    </source>
</evidence>
<proteinExistence type="predicted"/>
<keyword evidence="1" id="KW-0560">Oxidoreductase</keyword>
<dbReference type="Proteomes" id="UP001208689">
    <property type="component" value="Chromosome"/>
</dbReference>
<dbReference type="PANTHER" id="PTHR21363">
    <property type="entry name" value="PREPHENATE DEHYDROGENASE"/>
    <property type="match status" value="1"/>
</dbReference>
<protein>
    <recommendedName>
        <fullName evidence="2">Prephenate/arogenate dehydrogenase domain-containing protein</fullName>
    </recommendedName>
</protein>
<dbReference type="PANTHER" id="PTHR21363:SF0">
    <property type="entry name" value="PREPHENATE DEHYDROGENASE [NADP(+)]"/>
    <property type="match status" value="1"/>
</dbReference>
<dbReference type="SUPFAM" id="SSF51735">
    <property type="entry name" value="NAD(P)-binding Rossmann-fold domains"/>
    <property type="match status" value="1"/>
</dbReference>
<dbReference type="EMBL" id="CP104013">
    <property type="protein sequence ID" value="UYP45825.1"/>
    <property type="molecule type" value="Genomic_DNA"/>
</dbReference>
<dbReference type="InterPro" id="IPR046825">
    <property type="entry name" value="PDH_C"/>
</dbReference>
<reference evidence="3" key="1">
    <citation type="submission" date="2022-09" db="EMBL/GenBank/DDBJ databases">
        <title>Actin cytoskeleton and complex cell architecture in an #Asgard archaeon.</title>
        <authorList>
            <person name="Ponce Toledo R.I."/>
            <person name="Schleper C."/>
            <person name="Rodrigues Oliveira T."/>
            <person name="Wollweber F."/>
            <person name="Xu J."/>
            <person name="Rittmann S."/>
            <person name="Klingl A."/>
            <person name="Pilhofer M."/>
        </authorList>
    </citation>
    <scope>NUCLEOTIDE SEQUENCE</scope>
    <source>
        <strain evidence="3">B-35</strain>
    </source>
</reference>
<evidence type="ECO:0000259" key="2">
    <source>
        <dbReference type="PROSITE" id="PS51176"/>
    </source>
</evidence>
<dbReference type="InterPro" id="IPR003099">
    <property type="entry name" value="Prephen_DH"/>
</dbReference>
<evidence type="ECO:0000313" key="4">
    <source>
        <dbReference type="Proteomes" id="UP001208689"/>
    </source>
</evidence>
<dbReference type="Gene3D" id="1.10.3660.10">
    <property type="entry name" value="6-phosphogluconate dehydrogenase C-terminal like domain"/>
    <property type="match status" value="1"/>
</dbReference>
<keyword evidence="4" id="KW-1185">Reference proteome</keyword>
<name>A0ABY6HQN0_9ARCH</name>
<gene>
    <name evidence="3" type="ORF">NEF87_002110</name>
</gene>
<dbReference type="InterPro" id="IPR046826">
    <property type="entry name" value="PDH_N"/>
</dbReference>
<dbReference type="InterPro" id="IPR036291">
    <property type="entry name" value="NAD(P)-bd_dom_sf"/>
</dbReference>
<evidence type="ECO:0000313" key="3">
    <source>
        <dbReference type="EMBL" id="UYP45825.1"/>
    </source>
</evidence>
<feature type="domain" description="Prephenate/arogenate dehydrogenase" evidence="2">
    <location>
        <begin position="20"/>
        <end position="283"/>
    </location>
</feature>
<dbReference type="InterPro" id="IPR050812">
    <property type="entry name" value="Preph/Arog_dehydrog"/>
</dbReference>